<dbReference type="GO" id="GO:0006412">
    <property type="term" value="P:translation"/>
    <property type="evidence" value="ECO:0007669"/>
    <property type="project" value="TreeGrafter"/>
</dbReference>
<dbReference type="OrthoDB" id="1693536at2759"/>
<name>A0A2J7ZV45_9CHLO</name>
<dbReference type="Gene3D" id="2.40.50.140">
    <property type="entry name" value="Nucleic acid-binding proteins"/>
    <property type="match status" value="1"/>
</dbReference>
<evidence type="ECO:0000256" key="3">
    <source>
        <dbReference type="ARBA" id="ARBA00023274"/>
    </source>
</evidence>
<dbReference type="InterPro" id="IPR050437">
    <property type="entry name" value="Ribos_protein_bS1-like"/>
</dbReference>
<dbReference type="PANTHER" id="PTHR10724">
    <property type="entry name" value="30S RIBOSOMAL PROTEIN S1"/>
    <property type="match status" value="1"/>
</dbReference>
<dbReference type="GO" id="GO:0003735">
    <property type="term" value="F:structural constituent of ribosome"/>
    <property type="evidence" value="ECO:0007669"/>
    <property type="project" value="TreeGrafter"/>
</dbReference>
<dbReference type="Proteomes" id="UP000236333">
    <property type="component" value="Unassembled WGS sequence"/>
</dbReference>
<evidence type="ECO:0000256" key="2">
    <source>
        <dbReference type="ARBA" id="ARBA00022980"/>
    </source>
</evidence>
<protein>
    <submittedName>
        <fullName evidence="5">30S ribosomal protein S1, chloroplastic</fullName>
    </submittedName>
</protein>
<comment type="caution">
    <text evidence="5">The sequence shown here is derived from an EMBL/GenBank/DDBJ whole genome shotgun (WGS) entry which is preliminary data.</text>
</comment>
<dbReference type="GO" id="GO:1990904">
    <property type="term" value="C:ribonucleoprotein complex"/>
    <property type="evidence" value="ECO:0007669"/>
    <property type="project" value="UniProtKB-KW"/>
</dbReference>
<accession>A0A2J7ZV45</accession>
<proteinExistence type="inferred from homology"/>
<dbReference type="Pfam" id="PF00575">
    <property type="entry name" value="S1"/>
    <property type="match status" value="1"/>
</dbReference>
<dbReference type="SMART" id="SM00316">
    <property type="entry name" value="S1"/>
    <property type="match status" value="1"/>
</dbReference>
<feature type="domain" description="S1 motif" evidence="4">
    <location>
        <begin position="17"/>
        <end position="85"/>
    </location>
</feature>
<dbReference type="EMBL" id="PGGS01000419">
    <property type="protein sequence ID" value="PNH04143.1"/>
    <property type="molecule type" value="Genomic_DNA"/>
</dbReference>
<comment type="similarity">
    <text evidence="1">Belongs to the bacterial ribosomal protein bS1 family.</text>
</comment>
<dbReference type="PANTHER" id="PTHR10724:SF7">
    <property type="entry name" value="SMALL RIBOSOMAL SUBUNIT PROTEIN BS1C"/>
    <property type="match status" value="1"/>
</dbReference>
<keyword evidence="3" id="KW-0687">Ribonucleoprotein</keyword>
<dbReference type="PROSITE" id="PS50126">
    <property type="entry name" value="S1"/>
    <property type="match status" value="1"/>
</dbReference>
<organism evidence="5 6">
    <name type="scientific">Tetrabaena socialis</name>
    <dbReference type="NCBI Taxonomy" id="47790"/>
    <lineage>
        <taxon>Eukaryota</taxon>
        <taxon>Viridiplantae</taxon>
        <taxon>Chlorophyta</taxon>
        <taxon>core chlorophytes</taxon>
        <taxon>Chlorophyceae</taxon>
        <taxon>CS clade</taxon>
        <taxon>Chlamydomonadales</taxon>
        <taxon>Tetrabaenaceae</taxon>
        <taxon>Tetrabaena</taxon>
    </lineage>
</organism>
<evidence type="ECO:0000313" key="6">
    <source>
        <dbReference type="Proteomes" id="UP000236333"/>
    </source>
</evidence>
<evidence type="ECO:0000313" key="5">
    <source>
        <dbReference type="EMBL" id="PNH04143.1"/>
    </source>
</evidence>
<sequence>MRPDRCCPLIRVRTQAGAIVAGVVQSIKPYGAFVEIGDVTGMLRVSQVSKERVTQLDAVLKAGDAIKALVLSTDPERGRFTLSTKVLEATPGDMLRDPQLVYDKAEETAAAHLASENAELAARCEGDQDVKTGAPQDVPQT</sequence>
<dbReference type="InterPro" id="IPR003029">
    <property type="entry name" value="S1_domain"/>
</dbReference>
<dbReference type="GO" id="GO:0005840">
    <property type="term" value="C:ribosome"/>
    <property type="evidence" value="ECO:0007669"/>
    <property type="project" value="UniProtKB-KW"/>
</dbReference>
<reference evidence="5 6" key="1">
    <citation type="journal article" date="2017" name="Mol. Biol. Evol.">
        <title>The 4-celled Tetrabaena socialis nuclear genome reveals the essential components for genetic control of cell number at the origin of multicellularity in the volvocine lineage.</title>
        <authorList>
            <person name="Featherston J."/>
            <person name="Arakaki Y."/>
            <person name="Hanschen E.R."/>
            <person name="Ferris P.J."/>
            <person name="Michod R.E."/>
            <person name="Olson B.J.S.C."/>
            <person name="Nozaki H."/>
            <person name="Durand P.M."/>
        </authorList>
    </citation>
    <scope>NUCLEOTIDE SEQUENCE [LARGE SCALE GENOMIC DNA]</scope>
    <source>
        <strain evidence="5 6">NIES-571</strain>
    </source>
</reference>
<evidence type="ECO:0000259" key="4">
    <source>
        <dbReference type="PROSITE" id="PS50126"/>
    </source>
</evidence>
<dbReference type="InterPro" id="IPR012340">
    <property type="entry name" value="NA-bd_OB-fold"/>
</dbReference>
<gene>
    <name evidence="5" type="ORF">TSOC_009721</name>
</gene>
<dbReference type="GO" id="GO:0003729">
    <property type="term" value="F:mRNA binding"/>
    <property type="evidence" value="ECO:0007669"/>
    <property type="project" value="TreeGrafter"/>
</dbReference>
<dbReference type="SUPFAM" id="SSF50249">
    <property type="entry name" value="Nucleic acid-binding proteins"/>
    <property type="match status" value="1"/>
</dbReference>
<evidence type="ECO:0000256" key="1">
    <source>
        <dbReference type="ARBA" id="ARBA00006767"/>
    </source>
</evidence>
<dbReference type="AlphaFoldDB" id="A0A2J7ZV45"/>
<keyword evidence="6" id="KW-1185">Reference proteome</keyword>
<keyword evidence="2 5" id="KW-0689">Ribosomal protein</keyword>